<evidence type="ECO:0000313" key="2">
    <source>
        <dbReference type="EMBL" id="AWV99763.1"/>
    </source>
</evidence>
<dbReference type="OrthoDB" id="9790326at2"/>
<gene>
    <name evidence="2" type="ORF">DJ013_16920</name>
</gene>
<dbReference type="KEGG" id="als:DJ013_16920"/>
<keyword evidence="1" id="KW-1133">Transmembrane helix</keyword>
<protein>
    <submittedName>
        <fullName evidence="2">DUF983 domain-containing protein</fullName>
    </submittedName>
</protein>
<feature type="transmembrane region" description="Helical" evidence="1">
    <location>
        <begin position="85"/>
        <end position="107"/>
    </location>
</feature>
<dbReference type="InterPro" id="IPR009325">
    <property type="entry name" value="DUF983"/>
</dbReference>
<reference evidence="2 3" key="1">
    <citation type="submission" date="2018-05" db="EMBL/GenBank/DDBJ databases">
        <title>Complete genome sequence of Arcticibacterium luteifluviistationis SM1504T, a cytophagaceae bacterium isolated from Arctic surface seawater.</title>
        <authorList>
            <person name="Li Y."/>
            <person name="Qin Q.-L."/>
        </authorList>
    </citation>
    <scope>NUCLEOTIDE SEQUENCE [LARGE SCALE GENOMIC DNA]</scope>
    <source>
        <strain evidence="2 3">SM1504</strain>
    </source>
</reference>
<keyword evidence="1" id="KW-0472">Membrane</keyword>
<dbReference type="Proteomes" id="UP000249873">
    <property type="component" value="Chromosome"/>
</dbReference>
<organism evidence="2 3">
    <name type="scientific">Arcticibacterium luteifluviistationis</name>
    <dbReference type="NCBI Taxonomy" id="1784714"/>
    <lineage>
        <taxon>Bacteria</taxon>
        <taxon>Pseudomonadati</taxon>
        <taxon>Bacteroidota</taxon>
        <taxon>Cytophagia</taxon>
        <taxon>Cytophagales</taxon>
        <taxon>Leadbetterellaceae</taxon>
        <taxon>Arcticibacterium</taxon>
    </lineage>
</organism>
<dbReference type="EMBL" id="CP029480">
    <property type="protein sequence ID" value="AWV99763.1"/>
    <property type="molecule type" value="Genomic_DNA"/>
</dbReference>
<name>A0A2Z4GG50_9BACT</name>
<proteinExistence type="predicted"/>
<accession>A0A2Z4GG50</accession>
<dbReference type="Pfam" id="PF06170">
    <property type="entry name" value="DUF983"/>
    <property type="match status" value="1"/>
</dbReference>
<evidence type="ECO:0000313" key="3">
    <source>
        <dbReference type="Proteomes" id="UP000249873"/>
    </source>
</evidence>
<dbReference type="RefSeq" id="WP_111373131.1">
    <property type="nucleotide sequence ID" value="NZ_CP029480.1"/>
</dbReference>
<sequence>MGNLKGAVLLKCPRCEKGDLYEAQNPYKMGKMMEMHKNCSNCGLRYEKEAGFFYGAMYVSYMLNMAFFVVTTVLWYTVFEDKLDWRLYIGSYVLLTVLLVPIIFRYSRSLWLMMMIKFEPEKRGER</sequence>
<evidence type="ECO:0000256" key="1">
    <source>
        <dbReference type="SAM" id="Phobius"/>
    </source>
</evidence>
<keyword evidence="3" id="KW-1185">Reference proteome</keyword>
<feature type="transmembrane region" description="Helical" evidence="1">
    <location>
        <begin position="58"/>
        <end position="79"/>
    </location>
</feature>
<keyword evidence="1" id="KW-0812">Transmembrane</keyword>
<dbReference type="AlphaFoldDB" id="A0A2Z4GG50"/>